<dbReference type="InterPro" id="IPR036950">
    <property type="entry name" value="PBP_transglycosylase"/>
</dbReference>
<dbReference type="AlphaFoldDB" id="A0A1H0RFA6"/>
<feature type="transmembrane region" description="Helical" evidence="15">
    <location>
        <begin position="93"/>
        <end position="117"/>
    </location>
</feature>
<reference evidence="19" key="1">
    <citation type="submission" date="2016-10" db="EMBL/GenBank/DDBJ databases">
        <authorList>
            <person name="Varghese N."/>
            <person name="Submissions S."/>
        </authorList>
    </citation>
    <scope>NUCLEOTIDE SEQUENCE [LARGE SCALE GENOMIC DNA]</scope>
    <source>
        <strain evidence="19">DSM 45843</strain>
    </source>
</reference>
<evidence type="ECO:0000256" key="11">
    <source>
        <dbReference type="ARBA" id="ARBA00023316"/>
    </source>
</evidence>
<dbReference type="GO" id="GO:0006508">
    <property type="term" value="P:proteolysis"/>
    <property type="evidence" value="ECO:0007669"/>
    <property type="project" value="UniProtKB-KW"/>
</dbReference>
<dbReference type="GO" id="GO:0008955">
    <property type="term" value="F:peptidoglycan glycosyltransferase activity"/>
    <property type="evidence" value="ECO:0007669"/>
    <property type="project" value="UniProtKB-EC"/>
</dbReference>
<evidence type="ECO:0000313" key="18">
    <source>
        <dbReference type="EMBL" id="SDP27716.1"/>
    </source>
</evidence>
<dbReference type="InterPro" id="IPR001460">
    <property type="entry name" value="PCN-bd_Tpept"/>
</dbReference>
<gene>
    <name evidence="18" type="ORF">SAMN05660199_03554</name>
</gene>
<evidence type="ECO:0000256" key="10">
    <source>
        <dbReference type="ARBA" id="ARBA00023268"/>
    </source>
</evidence>
<evidence type="ECO:0000256" key="14">
    <source>
        <dbReference type="SAM" id="MobiDB-lite"/>
    </source>
</evidence>
<dbReference type="InterPro" id="IPR050396">
    <property type="entry name" value="Glycosyltr_51/Transpeptidase"/>
</dbReference>
<dbReference type="GO" id="GO:0071555">
    <property type="term" value="P:cell wall organization"/>
    <property type="evidence" value="ECO:0007669"/>
    <property type="project" value="UniProtKB-KW"/>
</dbReference>
<feature type="domain" description="Penicillin-binding protein transpeptidase" evidence="16">
    <location>
        <begin position="407"/>
        <end position="675"/>
    </location>
</feature>
<dbReference type="InterPro" id="IPR012338">
    <property type="entry name" value="Beta-lactam/transpept-like"/>
</dbReference>
<comment type="catalytic activity">
    <reaction evidence="13">
        <text>[GlcNAc-(1-&gt;4)-Mur2Ac(oyl-L-Ala-gamma-D-Glu-L-Lys-D-Ala-D-Ala)](n)-di-trans,octa-cis-undecaprenyl diphosphate + beta-D-GlcNAc-(1-&gt;4)-Mur2Ac(oyl-L-Ala-gamma-D-Glu-L-Lys-D-Ala-D-Ala)-di-trans,octa-cis-undecaprenyl diphosphate = [GlcNAc-(1-&gt;4)-Mur2Ac(oyl-L-Ala-gamma-D-Glu-L-Lys-D-Ala-D-Ala)](n+1)-di-trans,octa-cis-undecaprenyl diphosphate + di-trans,octa-cis-undecaprenyl diphosphate + H(+)</text>
        <dbReference type="Rhea" id="RHEA:23708"/>
        <dbReference type="Rhea" id="RHEA-COMP:9602"/>
        <dbReference type="Rhea" id="RHEA-COMP:9603"/>
        <dbReference type="ChEBI" id="CHEBI:15378"/>
        <dbReference type="ChEBI" id="CHEBI:58405"/>
        <dbReference type="ChEBI" id="CHEBI:60033"/>
        <dbReference type="ChEBI" id="CHEBI:78435"/>
        <dbReference type="EC" id="2.4.99.28"/>
    </reaction>
</comment>
<feature type="compositionally biased region" description="Basic residues" evidence="14">
    <location>
        <begin position="71"/>
        <end position="89"/>
    </location>
</feature>
<organism evidence="18 19">
    <name type="scientific">Klenkia soli</name>
    <dbReference type="NCBI Taxonomy" id="1052260"/>
    <lineage>
        <taxon>Bacteria</taxon>
        <taxon>Bacillati</taxon>
        <taxon>Actinomycetota</taxon>
        <taxon>Actinomycetes</taxon>
        <taxon>Geodermatophilales</taxon>
        <taxon>Geodermatophilaceae</taxon>
        <taxon>Klenkia</taxon>
    </lineage>
</organism>
<keyword evidence="8" id="KW-0133">Cell shape</keyword>
<feature type="compositionally biased region" description="Polar residues" evidence="14">
    <location>
        <begin position="643"/>
        <end position="653"/>
    </location>
</feature>
<keyword evidence="7" id="KW-0378">Hydrolase</keyword>
<accession>A0A1H0RFA6</accession>
<keyword evidence="5" id="KW-0328">Glycosyltransferase</keyword>
<dbReference type="STRING" id="1052260.SAMN05660199_03554"/>
<keyword evidence="4" id="KW-0645">Protease</keyword>
<dbReference type="InterPro" id="IPR023346">
    <property type="entry name" value="Lysozyme-like_dom_sf"/>
</dbReference>
<dbReference type="SUPFAM" id="SSF53955">
    <property type="entry name" value="Lysozyme-like"/>
    <property type="match status" value="1"/>
</dbReference>
<dbReference type="SUPFAM" id="SSF56601">
    <property type="entry name" value="beta-lactamase/transpeptidase-like"/>
    <property type="match status" value="1"/>
</dbReference>
<evidence type="ECO:0000256" key="1">
    <source>
        <dbReference type="ARBA" id="ARBA00007090"/>
    </source>
</evidence>
<evidence type="ECO:0000256" key="4">
    <source>
        <dbReference type="ARBA" id="ARBA00022670"/>
    </source>
</evidence>
<keyword evidence="15" id="KW-0812">Transmembrane</keyword>
<evidence type="ECO:0000256" key="6">
    <source>
        <dbReference type="ARBA" id="ARBA00022679"/>
    </source>
</evidence>
<dbReference type="OrthoDB" id="9766909at2"/>
<dbReference type="Pfam" id="PF00905">
    <property type="entry name" value="Transpeptidase"/>
    <property type="match status" value="1"/>
</dbReference>
<comment type="catalytic activity">
    <reaction evidence="12">
        <text>Preferential cleavage: (Ac)2-L-Lys-D-Ala-|-D-Ala. Also transpeptidation of peptidyl-alanyl moieties that are N-acyl substituents of D-alanine.</text>
        <dbReference type="EC" id="3.4.16.4"/>
    </reaction>
</comment>
<dbReference type="GO" id="GO:0008360">
    <property type="term" value="P:regulation of cell shape"/>
    <property type="evidence" value="ECO:0007669"/>
    <property type="project" value="UniProtKB-KW"/>
</dbReference>
<dbReference type="GO" id="GO:0030288">
    <property type="term" value="C:outer membrane-bounded periplasmic space"/>
    <property type="evidence" value="ECO:0007669"/>
    <property type="project" value="TreeGrafter"/>
</dbReference>
<dbReference type="PANTHER" id="PTHR32282">
    <property type="entry name" value="BINDING PROTEIN TRANSPEPTIDASE, PUTATIVE-RELATED"/>
    <property type="match status" value="1"/>
</dbReference>
<comment type="similarity">
    <text evidence="1">In the C-terminal section; belongs to the transpeptidase family.</text>
</comment>
<proteinExistence type="inferred from homology"/>
<dbReference type="InterPro" id="IPR001264">
    <property type="entry name" value="Glyco_trans_51"/>
</dbReference>
<keyword evidence="3 18" id="KW-0121">Carboxypeptidase</keyword>
<feature type="region of interest" description="Disordered" evidence="14">
    <location>
        <begin position="458"/>
        <end position="484"/>
    </location>
</feature>
<feature type="region of interest" description="Disordered" evidence="14">
    <location>
        <begin position="718"/>
        <end position="796"/>
    </location>
</feature>
<keyword evidence="19" id="KW-1185">Reference proteome</keyword>
<dbReference type="Proteomes" id="UP000199088">
    <property type="component" value="Unassembled WGS sequence"/>
</dbReference>
<evidence type="ECO:0000313" key="19">
    <source>
        <dbReference type="Proteomes" id="UP000199088"/>
    </source>
</evidence>
<evidence type="ECO:0000259" key="17">
    <source>
        <dbReference type="Pfam" id="PF00912"/>
    </source>
</evidence>
<keyword evidence="15" id="KW-0472">Membrane</keyword>
<keyword evidence="11" id="KW-0961">Cell wall biogenesis/degradation</keyword>
<feature type="compositionally biased region" description="Low complexity" evidence="14">
    <location>
        <begin position="731"/>
        <end position="782"/>
    </location>
</feature>
<sequence length="796" mass="82853">MPPHDETSPVGPPAGSVRRPPPARAAGSGGGGGRPDPRRPDPRAARRGGDRGRTTAARTDGGATVSARPPAGRKGKPTGKKGKRTAKQKRRRIYKVLASLVVGGLVLLGVFVGVVYANTTVPSLDDVSQAQTTIVYYSDGTTEMARLGSENRVAVTLDQVSEPARDAILAAENRNFYDDPGISITGIARAAWNNLTGGSTQGGSTITQQYVKNTLLTADQTFSRKFQELFLAVKLDNNYSKDEILEGYLNTIYFGRGAYGIQAAAQTYFGVDASALTAQQGAVLAVLVRSPSAYDPANNPEGAQDRWGLVLDGMVEQGWLSSGDRSASTYPEVLPVTGSSLGIPEGPEGLIVYQALAELETKLGKSQDDIASAGYRITTTVNPTYQQAAVETVNSVMADQPDTLRQALVAVDPRTGGVLAYYGGPSGTGLDYANNPRPPGSSFKPYVMATALEQGISISSRRDGSSPQTFPDRPDQPVRNSGGASCGDCTLVQAMTRSLNTTFYGLAYDVGAENVRATALAAMGLGDTWQGTSSPVFNGRKILADPDSDGVGGSIGIGQYAVRPIDQAVGFATLANGGVLHATHYVAQVTDSEGGVVIAPETTVDAGNQVIPADVASDTTLSTEGVAEYSRRSLDDDRPVASKTGTQGQQDSTVNSTDAWMVGYTPSISTAVWMGSDDNSAIQNASGGPIFGSGLPGQIWQEFMDRVLDGTPVEELPTEQLIDGDTGNSVPEVTTEAPRTTTQAPQTTTEAPVTTTEAPPATTEAPPTTTAAPPTTAPPATTSSAGPPGLLPTTTR</sequence>
<evidence type="ECO:0000256" key="13">
    <source>
        <dbReference type="ARBA" id="ARBA00049902"/>
    </source>
</evidence>
<keyword evidence="9" id="KW-0573">Peptidoglycan synthesis</keyword>
<evidence type="ECO:0000256" key="12">
    <source>
        <dbReference type="ARBA" id="ARBA00034000"/>
    </source>
</evidence>
<feature type="compositionally biased region" description="Low complexity" evidence="14">
    <location>
        <begin position="54"/>
        <end position="70"/>
    </location>
</feature>
<evidence type="ECO:0000256" key="2">
    <source>
        <dbReference type="ARBA" id="ARBA00007739"/>
    </source>
</evidence>
<keyword evidence="15" id="KW-1133">Transmembrane helix</keyword>
<dbReference type="GO" id="GO:0008658">
    <property type="term" value="F:penicillin binding"/>
    <property type="evidence" value="ECO:0007669"/>
    <property type="project" value="InterPro"/>
</dbReference>
<dbReference type="Gene3D" id="1.10.3810.10">
    <property type="entry name" value="Biosynthetic peptidoglycan transglycosylase-like"/>
    <property type="match status" value="1"/>
</dbReference>
<keyword evidence="10" id="KW-0511">Multifunctional enzyme</keyword>
<feature type="domain" description="Glycosyl transferase family 51" evidence="17">
    <location>
        <begin position="144"/>
        <end position="314"/>
    </location>
</feature>
<evidence type="ECO:0000256" key="7">
    <source>
        <dbReference type="ARBA" id="ARBA00022801"/>
    </source>
</evidence>
<evidence type="ECO:0000256" key="8">
    <source>
        <dbReference type="ARBA" id="ARBA00022960"/>
    </source>
</evidence>
<dbReference type="RefSeq" id="WP_091247609.1">
    <property type="nucleotide sequence ID" value="NZ_FNIR01000011.1"/>
</dbReference>
<dbReference type="EMBL" id="FNIR01000011">
    <property type="protein sequence ID" value="SDP27716.1"/>
    <property type="molecule type" value="Genomic_DNA"/>
</dbReference>
<evidence type="ECO:0000256" key="9">
    <source>
        <dbReference type="ARBA" id="ARBA00022984"/>
    </source>
</evidence>
<keyword evidence="6" id="KW-0808">Transferase</keyword>
<evidence type="ECO:0000259" key="16">
    <source>
        <dbReference type="Pfam" id="PF00905"/>
    </source>
</evidence>
<feature type="compositionally biased region" description="Basic and acidic residues" evidence="14">
    <location>
        <begin position="35"/>
        <end position="53"/>
    </location>
</feature>
<evidence type="ECO:0000256" key="15">
    <source>
        <dbReference type="SAM" id="Phobius"/>
    </source>
</evidence>
<feature type="compositionally biased region" description="Basic and acidic residues" evidence="14">
    <location>
        <begin position="629"/>
        <end position="640"/>
    </location>
</feature>
<dbReference type="PANTHER" id="PTHR32282:SF34">
    <property type="entry name" value="PENICILLIN-BINDING PROTEIN 1A"/>
    <property type="match status" value="1"/>
</dbReference>
<feature type="region of interest" description="Disordered" evidence="14">
    <location>
        <begin position="1"/>
        <end position="89"/>
    </location>
</feature>
<evidence type="ECO:0000256" key="3">
    <source>
        <dbReference type="ARBA" id="ARBA00022645"/>
    </source>
</evidence>
<dbReference type="GO" id="GO:0009252">
    <property type="term" value="P:peptidoglycan biosynthetic process"/>
    <property type="evidence" value="ECO:0007669"/>
    <property type="project" value="UniProtKB-KW"/>
</dbReference>
<dbReference type="FunFam" id="1.10.3810.10:FF:000001">
    <property type="entry name" value="Penicillin-binding protein 1A"/>
    <property type="match status" value="1"/>
</dbReference>
<evidence type="ECO:0000256" key="5">
    <source>
        <dbReference type="ARBA" id="ARBA00022676"/>
    </source>
</evidence>
<dbReference type="Gene3D" id="3.40.710.10">
    <property type="entry name" value="DD-peptidase/beta-lactamase superfamily"/>
    <property type="match status" value="1"/>
</dbReference>
<feature type="region of interest" description="Disordered" evidence="14">
    <location>
        <begin position="622"/>
        <end position="653"/>
    </location>
</feature>
<dbReference type="GO" id="GO:0009002">
    <property type="term" value="F:serine-type D-Ala-D-Ala carboxypeptidase activity"/>
    <property type="evidence" value="ECO:0007669"/>
    <property type="project" value="UniProtKB-EC"/>
</dbReference>
<comment type="similarity">
    <text evidence="2">In the N-terminal section; belongs to the glycosyltransferase 51 family.</text>
</comment>
<name>A0A1H0RFA6_9ACTN</name>
<protein>
    <submittedName>
        <fullName evidence="18">Membrane carboxypeptidase (Penicillin-binding protein)</fullName>
    </submittedName>
</protein>
<dbReference type="Pfam" id="PF00912">
    <property type="entry name" value="Transgly"/>
    <property type="match status" value="1"/>
</dbReference>